<dbReference type="EMBL" id="JBGFUD010005495">
    <property type="protein sequence ID" value="MFH4980395.1"/>
    <property type="molecule type" value="Genomic_DNA"/>
</dbReference>
<comment type="subcellular location">
    <subcellularLocation>
        <location evidence="1">Nucleus</location>
    </subcellularLocation>
</comment>
<protein>
    <recommendedName>
        <fullName evidence="5">Exportin-1/Importin-beta-like domain-containing protein</fullName>
    </recommendedName>
</protein>
<comment type="caution">
    <text evidence="6">The sequence shown here is derived from an EMBL/GenBank/DDBJ whole genome shotgun (WGS) entry which is preliminary data.</text>
</comment>
<dbReference type="PANTHER" id="PTHR12363:SF33">
    <property type="entry name" value="IMPORTIN-13"/>
    <property type="match status" value="1"/>
</dbReference>
<feature type="domain" description="Exportin-1/Importin-beta-like" evidence="5">
    <location>
        <begin position="106"/>
        <end position="211"/>
    </location>
</feature>
<evidence type="ECO:0000256" key="2">
    <source>
        <dbReference type="ARBA" id="ARBA00007991"/>
    </source>
</evidence>
<keyword evidence="4" id="KW-0539">Nucleus</keyword>
<reference evidence="6 7" key="1">
    <citation type="submission" date="2024-08" db="EMBL/GenBank/DDBJ databases">
        <title>Gnathostoma spinigerum genome.</title>
        <authorList>
            <person name="Gonzalez-Bertolin B."/>
            <person name="Monzon S."/>
            <person name="Zaballos A."/>
            <person name="Jimenez P."/>
            <person name="Dekumyoy P."/>
            <person name="Varona S."/>
            <person name="Cuesta I."/>
            <person name="Sumanam S."/>
            <person name="Adisakwattana P."/>
            <person name="Gasser R.B."/>
            <person name="Hernandez-Gonzalez A."/>
            <person name="Young N.D."/>
            <person name="Perteguer M.J."/>
        </authorList>
    </citation>
    <scope>NUCLEOTIDE SEQUENCE [LARGE SCALE GENOMIC DNA]</scope>
    <source>
        <strain evidence="6">AL3</strain>
        <tissue evidence="6">Liver</tissue>
    </source>
</reference>
<evidence type="ECO:0000256" key="4">
    <source>
        <dbReference type="ARBA" id="ARBA00023242"/>
    </source>
</evidence>
<dbReference type="SUPFAM" id="SSF48371">
    <property type="entry name" value="ARM repeat"/>
    <property type="match status" value="1"/>
</dbReference>
<dbReference type="InterPro" id="IPR011989">
    <property type="entry name" value="ARM-like"/>
</dbReference>
<evidence type="ECO:0000256" key="3">
    <source>
        <dbReference type="ARBA" id="ARBA00022448"/>
    </source>
</evidence>
<name>A0ABD6ELH2_9BILA</name>
<organism evidence="6 7">
    <name type="scientific">Gnathostoma spinigerum</name>
    <dbReference type="NCBI Taxonomy" id="75299"/>
    <lineage>
        <taxon>Eukaryota</taxon>
        <taxon>Metazoa</taxon>
        <taxon>Ecdysozoa</taxon>
        <taxon>Nematoda</taxon>
        <taxon>Chromadorea</taxon>
        <taxon>Rhabditida</taxon>
        <taxon>Spirurina</taxon>
        <taxon>Gnathostomatomorpha</taxon>
        <taxon>Gnathostomatoidea</taxon>
        <taxon>Gnathostomatidae</taxon>
        <taxon>Gnathostoma</taxon>
    </lineage>
</organism>
<evidence type="ECO:0000256" key="1">
    <source>
        <dbReference type="ARBA" id="ARBA00004123"/>
    </source>
</evidence>
<keyword evidence="3" id="KW-0813">Transport</keyword>
<dbReference type="InterPro" id="IPR013598">
    <property type="entry name" value="Exportin-1/Importin-b-like"/>
</dbReference>
<gene>
    <name evidence="6" type="ORF">AB6A40_007104</name>
</gene>
<dbReference type="InterPro" id="IPR051345">
    <property type="entry name" value="Importin_beta-like_NTR"/>
</dbReference>
<keyword evidence="7" id="KW-1185">Reference proteome</keyword>
<dbReference type="Pfam" id="PF08389">
    <property type="entry name" value="Xpo1"/>
    <property type="match status" value="1"/>
</dbReference>
<sequence>MNETNMKPPYTIANLVTEFYTTTDCARRQELDKLLNDIKKACPGFPAVFQLLNSSQPSFVQLFGACVLYDVIKANWEEYTSDENAVSILRAALVEKLTSEEVQQNRPLANKLTSSLALFSLYCMPDVWTNPITDLMETWKSRPEVLLKYLTEIAAEFPRTRIPLKQRGILKSSLHSAVKDVLPVLEAVLQSEQAPSSAKNAATECAEQWMRLPGVPLSDWNPVLKSVFHSSLNDIAVLTRILSVLASHEDLLTLEYMVLDICEYLAVTVCPMIINELQSMWETGEKDSAEMEELASLIVALSSFVEVVVRPVLIRAASNGAEKTFRSLCSFFLNISTWPGRYPVDEVISDAPEQFWNALKEELQCVSDDRVTPQMLDKLNDICKNFYAKLLESALDKLAYTPFDESRHLFDKEQLDKFESYRADRMEVSANSYLIIGKDTVNFLNLQLRDALGNHNICRIEVILSLLDRMADYLTSSEMDCVNMTLELCSNIQSWGVHRQPDFLRLGVALTKLIYSLSYLIVTSDDAVRLERLSISLALMFLHESEVTADALKTLEKFCEERCPYLAETADELIKNCYAYFSNEKNPQSSRLSAMKCIGYALSTRDLPFIMDSLNSILAPQIKKLETILSSNILDVPEATASLETEYFFELGVFSVLFASLQDKSDSKPLVDDIQQSPVFIVLSQCLPLFEALIMKFGPVQSLVSKVCDALRAGLVTLGEGSQPLLPAYFRILDSVLLKNATAASLLAKSVILVFSGTSAVSKSLLSKVKSWVVTMRNTWKDSASEDYIELAYHIIKKDWKLLQTDLNDCRIILSAAIDITLQMWKSCNEISIRVTVQQLQL</sequence>
<dbReference type="GO" id="GO:0005634">
    <property type="term" value="C:nucleus"/>
    <property type="evidence" value="ECO:0007669"/>
    <property type="project" value="UniProtKB-SubCell"/>
</dbReference>
<evidence type="ECO:0000313" key="7">
    <source>
        <dbReference type="Proteomes" id="UP001608902"/>
    </source>
</evidence>
<evidence type="ECO:0000259" key="5">
    <source>
        <dbReference type="Pfam" id="PF08389"/>
    </source>
</evidence>
<dbReference type="InterPro" id="IPR016024">
    <property type="entry name" value="ARM-type_fold"/>
</dbReference>
<dbReference type="PANTHER" id="PTHR12363">
    <property type="entry name" value="TRANSPORTIN 3 AND IMPORTIN 13"/>
    <property type="match status" value="1"/>
</dbReference>
<comment type="similarity">
    <text evidence="2">Belongs to the importin beta family.</text>
</comment>
<proteinExistence type="inferred from homology"/>
<dbReference type="Proteomes" id="UP001608902">
    <property type="component" value="Unassembled WGS sequence"/>
</dbReference>
<dbReference type="AlphaFoldDB" id="A0ABD6ELH2"/>
<dbReference type="Gene3D" id="1.25.10.10">
    <property type="entry name" value="Leucine-rich Repeat Variant"/>
    <property type="match status" value="1"/>
</dbReference>
<dbReference type="GO" id="GO:0006606">
    <property type="term" value="P:protein import into nucleus"/>
    <property type="evidence" value="ECO:0007669"/>
    <property type="project" value="UniProtKB-ARBA"/>
</dbReference>
<accession>A0ABD6ELH2</accession>
<evidence type="ECO:0000313" key="6">
    <source>
        <dbReference type="EMBL" id="MFH4980395.1"/>
    </source>
</evidence>